<dbReference type="AlphaFoldDB" id="A0A1I7U137"/>
<evidence type="ECO:0000256" key="1">
    <source>
        <dbReference type="SAM" id="Coils"/>
    </source>
</evidence>
<sequence>MNSRQEERKKLHKKDINHMYVAASALIEVASGKDRRIKELEETLKRKNQEVESLESRSFAAAQIHENNKQIISVLEMKLSNFKEIVHIRKFIRMFNIQFRITENLLKMTNLNMSETPGPKLLEHQMKKPESKEMEQQKSCQGKPIRKIY</sequence>
<keyword evidence="1" id="KW-0175">Coiled coil</keyword>
<dbReference type="Proteomes" id="UP000095282">
    <property type="component" value="Unplaced"/>
</dbReference>
<accession>A0A1I7U137</accession>
<evidence type="ECO:0000313" key="4">
    <source>
        <dbReference type="WBParaSite" id="Csp11.Scaffold629.g13798.t1"/>
    </source>
</evidence>
<evidence type="ECO:0000256" key="2">
    <source>
        <dbReference type="SAM" id="MobiDB-lite"/>
    </source>
</evidence>
<feature type="compositionally biased region" description="Basic and acidic residues" evidence="2">
    <location>
        <begin position="126"/>
        <end position="136"/>
    </location>
</feature>
<keyword evidence="3" id="KW-1185">Reference proteome</keyword>
<organism evidence="3 4">
    <name type="scientific">Caenorhabditis tropicalis</name>
    <dbReference type="NCBI Taxonomy" id="1561998"/>
    <lineage>
        <taxon>Eukaryota</taxon>
        <taxon>Metazoa</taxon>
        <taxon>Ecdysozoa</taxon>
        <taxon>Nematoda</taxon>
        <taxon>Chromadorea</taxon>
        <taxon>Rhabditida</taxon>
        <taxon>Rhabditina</taxon>
        <taxon>Rhabditomorpha</taxon>
        <taxon>Rhabditoidea</taxon>
        <taxon>Rhabditidae</taxon>
        <taxon>Peloderinae</taxon>
        <taxon>Caenorhabditis</taxon>
    </lineage>
</organism>
<evidence type="ECO:0000313" key="3">
    <source>
        <dbReference type="Proteomes" id="UP000095282"/>
    </source>
</evidence>
<proteinExistence type="predicted"/>
<dbReference type="WBParaSite" id="Csp11.Scaffold629.g13798.t1">
    <property type="protein sequence ID" value="Csp11.Scaffold629.g13798.t1"/>
    <property type="gene ID" value="Csp11.Scaffold629.g13798"/>
</dbReference>
<protein>
    <submittedName>
        <fullName evidence="4">Uncharacterized protein</fullName>
    </submittedName>
</protein>
<name>A0A1I7U137_9PELO</name>
<feature type="region of interest" description="Disordered" evidence="2">
    <location>
        <begin position="126"/>
        <end position="149"/>
    </location>
</feature>
<feature type="coiled-coil region" evidence="1">
    <location>
        <begin position="30"/>
        <end position="57"/>
    </location>
</feature>
<reference evidence="4" key="1">
    <citation type="submission" date="2016-11" db="UniProtKB">
        <authorList>
            <consortium name="WormBaseParasite"/>
        </authorList>
    </citation>
    <scope>IDENTIFICATION</scope>
</reference>